<dbReference type="OrthoDB" id="5848404at2"/>
<feature type="domain" description="HDOD" evidence="1">
    <location>
        <begin position="91"/>
        <end position="283"/>
    </location>
</feature>
<organism evidence="2 3">
    <name type="scientific">Marinobacter gudaonensis</name>
    <dbReference type="NCBI Taxonomy" id="375760"/>
    <lineage>
        <taxon>Bacteria</taxon>
        <taxon>Pseudomonadati</taxon>
        <taxon>Pseudomonadota</taxon>
        <taxon>Gammaproteobacteria</taxon>
        <taxon>Pseudomonadales</taxon>
        <taxon>Marinobacteraceae</taxon>
        <taxon>Marinobacter</taxon>
    </lineage>
</organism>
<dbReference type="SUPFAM" id="SSF109604">
    <property type="entry name" value="HD-domain/PDEase-like"/>
    <property type="match status" value="1"/>
</dbReference>
<dbReference type="RefSeq" id="WP_091987521.1">
    <property type="nucleotide sequence ID" value="NZ_FOYV01000001.1"/>
</dbReference>
<protein>
    <submittedName>
        <fullName evidence="2">HDOD domain-containing protein</fullName>
    </submittedName>
</protein>
<dbReference type="STRING" id="375760.SAMN04488073_1367"/>
<dbReference type="PROSITE" id="PS51833">
    <property type="entry name" value="HDOD"/>
    <property type="match status" value="1"/>
</dbReference>
<sequence>MPGFLSWISGLFSSPQPAPPTPEVRLFNPSPLNPEIDAPDRAADITRQLEDHLFCWLLDCEPATFQTEPEGLEEVLSELGRRLHSQTMEELPRQPMSLPMLMRALSDDSTDRHQLTDIILKDPSLTDQLLQIANSPYFRPGDHVIESVDQAVFILGVDGIRNVISAAVMRPMMAARNSREALFGQRSWRWGLTCARAAELIAKIQHEDTSAHFMVGLLPSLAYITVRRELQRICRTNAGNREPEPALIRHALARYQWATCQTIANEWNLPPKYHAYLLAAERPVPLSRHTPLTDGMVIGTREVLRHAHQRNLAEEDLPTVLRLTHEQISNVRRALQVMLREGGRSNVRS</sequence>
<reference evidence="3" key="1">
    <citation type="submission" date="2016-10" db="EMBL/GenBank/DDBJ databases">
        <authorList>
            <person name="Varghese N."/>
            <person name="Submissions S."/>
        </authorList>
    </citation>
    <scope>NUCLEOTIDE SEQUENCE [LARGE SCALE GENOMIC DNA]</scope>
    <source>
        <strain evidence="3">CGMCC 1.6294</strain>
    </source>
</reference>
<proteinExistence type="predicted"/>
<evidence type="ECO:0000313" key="2">
    <source>
        <dbReference type="EMBL" id="SFR44610.1"/>
    </source>
</evidence>
<dbReference type="Proteomes" id="UP000199290">
    <property type="component" value="Unassembled WGS sequence"/>
</dbReference>
<keyword evidence="3" id="KW-1185">Reference proteome</keyword>
<dbReference type="AlphaFoldDB" id="A0A1I6GR10"/>
<evidence type="ECO:0000259" key="1">
    <source>
        <dbReference type="PROSITE" id="PS51833"/>
    </source>
</evidence>
<dbReference type="InterPro" id="IPR052340">
    <property type="entry name" value="RNase_Y/CdgJ"/>
</dbReference>
<dbReference type="PANTHER" id="PTHR33525">
    <property type="match status" value="1"/>
</dbReference>
<dbReference type="PANTHER" id="PTHR33525:SF6">
    <property type="entry name" value="HDOD DOMAIN-CONTAINING PROTEIN"/>
    <property type="match status" value="1"/>
</dbReference>
<dbReference type="Pfam" id="PF08668">
    <property type="entry name" value="HDOD"/>
    <property type="match status" value="1"/>
</dbReference>
<name>A0A1I6GR10_9GAMM</name>
<evidence type="ECO:0000313" key="3">
    <source>
        <dbReference type="Proteomes" id="UP000199290"/>
    </source>
</evidence>
<gene>
    <name evidence="2" type="ORF">SAMN04488073_1367</name>
</gene>
<dbReference type="EMBL" id="FOYV01000001">
    <property type="protein sequence ID" value="SFR44610.1"/>
    <property type="molecule type" value="Genomic_DNA"/>
</dbReference>
<accession>A0A1I6GR10</accession>
<dbReference type="Gene3D" id="1.10.3210.10">
    <property type="entry name" value="Hypothetical protein af1432"/>
    <property type="match status" value="1"/>
</dbReference>
<dbReference type="InterPro" id="IPR013976">
    <property type="entry name" value="HDOD"/>
</dbReference>